<dbReference type="RefSeq" id="WP_249285611.1">
    <property type="nucleotide sequence ID" value="NZ_JACRSO010000004.1"/>
</dbReference>
<dbReference type="Proteomes" id="UP000654279">
    <property type="component" value="Unassembled WGS sequence"/>
</dbReference>
<protein>
    <submittedName>
        <fullName evidence="1">Uncharacterized protein</fullName>
    </submittedName>
</protein>
<proteinExistence type="predicted"/>
<dbReference type="EMBL" id="JACRSO010000004">
    <property type="protein sequence ID" value="MBC8529800.1"/>
    <property type="molecule type" value="Genomic_DNA"/>
</dbReference>
<evidence type="ECO:0000313" key="1">
    <source>
        <dbReference type="EMBL" id="MBC8529800.1"/>
    </source>
</evidence>
<reference evidence="1" key="1">
    <citation type="submission" date="2020-08" db="EMBL/GenBank/DDBJ databases">
        <title>Genome public.</title>
        <authorList>
            <person name="Liu C."/>
            <person name="Sun Q."/>
        </authorList>
    </citation>
    <scope>NUCLEOTIDE SEQUENCE</scope>
    <source>
        <strain evidence="1">NSJ-44</strain>
    </source>
</reference>
<sequence>MTLEEKPGGRGAAARLRAVGDWVMVDYPSTQLFGISGTFKKTPAQVLRAYPRFYLCRTPGGQMVCQPIDDARRARRQEVAGI</sequence>
<dbReference type="AlphaFoldDB" id="A0A926D3R2"/>
<keyword evidence="2" id="KW-1185">Reference proteome</keyword>
<name>A0A926D3R2_9FIRM</name>
<comment type="caution">
    <text evidence="1">The sequence shown here is derived from an EMBL/GenBank/DDBJ whole genome shotgun (WGS) entry which is preliminary data.</text>
</comment>
<organism evidence="1 2">
    <name type="scientific">Luoshenia tenuis</name>
    <dbReference type="NCBI Taxonomy" id="2763654"/>
    <lineage>
        <taxon>Bacteria</taxon>
        <taxon>Bacillati</taxon>
        <taxon>Bacillota</taxon>
        <taxon>Clostridia</taxon>
        <taxon>Christensenellales</taxon>
        <taxon>Christensenellaceae</taxon>
        <taxon>Luoshenia</taxon>
    </lineage>
</organism>
<gene>
    <name evidence="1" type="ORF">H8699_10210</name>
</gene>
<evidence type="ECO:0000313" key="2">
    <source>
        <dbReference type="Proteomes" id="UP000654279"/>
    </source>
</evidence>
<accession>A0A926D3R2</accession>